<organism evidence="12 13">
    <name type="scientific">Eiseniibacteriota bacterium</name>
    <dbReference type="NCBI Taxonomy" id="2212470"/>
    <lineage>
        <taxon>Bacteria</taxon>
        <taxon>Candidatus Eiseniibacteriota</taxon>
    </lineage>
</organism>
<evidence type="ECO:0000256" key="4">
    <source>
        <dbReference type="ARBA" id="ARBA00022553"/>
    </source>
</evidence>
<dbReference type="AlphaFoldDB" id="A0A7Y2EC62"/>
<dbReference type="Pfam" id="PF17152">
    <property type="entry name" value="CHASE8"/>
    <property type="match status" value="1"/>
</dbReference>
<dbReference type="Gene3D" id="3.30.565.10">
    <property type="entry name" value="Histidine kinase-like ATPase, C-terminal domain"/>
    <property type="match status" value="1"/>
</dbReference>
<comment type="catalytic activity">
    <reaction evidence="1">
        <text>ATP + protein L-histidine = ADP + protein N-phospho-L-histidine.</text>
        <dbReference type="EC" id="2.7.13.3"/>
    </reaction>
</comment>
<feature type="domain" description="Histidine kinase" evidence="10">
    <location>
        <begin position="269"/>
        <end position="486"/>
    </location>
</feature>
<dbReference type="FunFam" id="3.30.565.10:FF:000006">
    <property type="entry name" value="Sensor histidine kinase WalK"/>
    <property type="match status" value="1"/>
</dbReference>
<dbReference type="InterPro" id="IPR050736">
    <property type="entry name" value="Sensor_HK_Regulatory"/>
</dbReference>
<evidence type="ECO:0000256" key="2">
    <source>
        <dbReference type="ARBA" id="ARBA00004370"/>
    </source>
</evidence>
<dbReference type="PANTHER" id="PTHR43711">
    <property type="entry name" value="TWO-COMPONENT HISTIDINE KINASE"/>
    <property type="match status" value="1"/>
</dbReference>
<dbReference type="Pfam" id="PF02518">
    <property type="entry name" value="HATPase_c"/>
    <property type="match status" value="1"/>
</dbReference>
<dbReference type="PANTHER" id="PTHR43711:SF1">
    <property type="entry name" value="HISTIDINE KINASE 1"/>
    <property type="match status" value="1"/>
</dbReference>
<dbReference type="SUPFAM" id="SSF47384">
    <property type="entry name" value="Homodimeric domain of signal transducing histidine kinase"/>
    <property type="match status" value="1"/>
</dbReference>
<dbReference type="InterPro" id="IPR003594">
    <property type="entry name" value="HATPase_dom"/>
</dbReference>
<keyword evidence="7" id="KW-0902">Two-component regulatory system</keyword>
<dbReference type="GO" id="GO:0000155">
    <property type="term" value="F:phosphorelay sensor kinase activity"/>
    <property type="evidence" value="ECO:0007669"/>
    <property type="project" value="InterPro"/>
</dbReference>
<dbReference type="CDD" id="cd00075">
    <property type="entry name" value="HATPase"/>
    <property type="match status" value="1"/>
</dbReference>
<dbReference type="Gene3D" id="6.10.340.10">
    <property type="match status" value="1"/>
</dbReference>
<evidence type="ECO:0000259" key="10">
    <source>
        <dbReference type="PROSITE" id="PS50109"/>
    </source>
</evidence>
<dbReference type="GO" id="GO:0016020">
    <property type="term" value="C:membrane"/>
    <property type="evidence" value="ECO:0007669"/>
    <property type="project" value="UniProtKB-SubCell"/>
</dbReference>
<dbReference type="SMART" id="SM00387">
    <property type="entry name" value="HATPase_c"/>
    <property type="match status" value="1"/>
</dbReference>
<dbReference type="Proteomes" id="UP000547674">
    <property type="component" value="Unassembled WGS sequence"/>
</dbReference>
<evidence type="ECO:0000313" key="12">
    <source>
        <dbReference type="EMBL" id="NNF08237.1"/>
    </source>
</evidence>
<dbReference type="SUPFAM" id="SSF55874">
    <property type="entry name" value="ATPase domain of HSP90 chaperone/DNA topoisomerase II/histidine kinase"/>
    <property type="match status" value="1"/>
</dbReference>
<dbReference type="SMART" id="SM00388">
    <property type="entry name" value="HisKA"/>
    <property type="match status" value="1"/>
</dbReference>
<comment type="caution">
    <text evidence="12">The sequence shown here is derived from an EMBL/GenBank/DDBJ whole genome shotgun (WGS) entry which is preliminary data.</text>
</comment>
<reference evidence="12 13" key="1">
    <citation type="submission" date="2020-03" db="EMBL/GenBank/DDBJ databases">
        <title>Metabolic flexibility allows generalist bacteria to become dominant in a frequently disturbed ecosystem.</title>
        <authorList>
            <person name="Chen Y.-J."/>
            <person name="Leung P.M."/>
            <person name="Bay S.K."/>
            <person name="Hugenholtz P."/>
            <person name="Kessler A.J."/>
            <person name="Shelley G."/>
            <person name="Waite D.W."/>
            <person name="Cook P.L."/>
            <person name="Greening C."/>
        </authorList>
    </citation>
    <scope>NUCLEOTIDE SEQUENCE [LARGE SCALE GENOMIC DNA]</scope>
    <source>
        <strain evidence="12">SS_bin_28</strain>
    </source>
</reference>
<feature type="transmembrane region" description="Helical" evidence="9">
    <location>
        <begin position="145"/>
        <end position="167"/>
    </location>
</feature>
<dbReference type="Gene3D" id="1.10.287.130">
    <property type="match status" value="1"/>
</dbReference>
<evidence type="ECO:0000256" key="5">
    <source>
        <dbReference type="ARBA" id="ARBA00022679"/>
    </source>
</evidence>
<dbReference type="InterPro" id="IPR036890">
    <property type="entry name" value="HATPase_C_sf"/>
</dbReference>
<evidence type="ECO:0000313" key="13">
    <source>
        <dbReference type="Proteomes" id="UP000547674"/>
    </source>
</evidence>
<keyword evidence="5" id="KW-0808">Transferase</keyword>
<feature type="non-terminal residue" evidence="12">
    <location>
        <position position="1"/>
    </location>
</feature>
<name>A0A7Y2EC62_UNCEI</name>
<dbReference type="InterPro" id="IPR036097">
    <property type="entry name" value="HisK_dim/P_sf"/>
</dbReference>
<gene>
    <name evidence="12" type="ORF">HKN21_15850</name>
</gene>
<dbReference type="InterPro" id="IPR003660">
    <property type="entry name" value="HAMP_dom"/>
</dbReference>
<protein>
    <recommendedName>
        <fullName evidence="3">histidine kinase</fullName>
        <ecNumber evidence="3">2.7.13.3</ecNumber>
    </recommendedName>
</protein>
<dbReference type="EMBL" id="JABDJR010000634">
    <property type="protein sequence ID" value="NNF08237.1"/>
    <property type="molecule type" value="Genomic_DNA"/>
</dbReference>
<dbReference type="CDD" id="cd06225">
    <property type="entry name" value="HAMP"/>
    <property type="match status" value="1"/>
</dbReference>
<dbReference type="SMART" id="SM00304">
    <property type="entry name" value="HAMP"/>
    <property type="match status" value="1"/>
</dbReference>
<dbReference type="InterPro" id="IPR003661">
    <property type="entry name" value="HisK_dim/P_dom"/>
</dbReference>
<evidence type="ECO:0000256" key="3">
    <source>
        <dbReference type="ARBA" id="ARBA00012438"/>
    </source>
</evidence>
<evidence type="ECO:0000256" key="7">
    <source>
        <dbReference type="ARBA" id="ARBA00023012"/>
    </source>
</evidence>
<dbReference type="PRINTS" id="PR00344">
    <property type="entry name" value="BCTRLSENSOR"/>
</dbReference>
<sequence>IYGIVMGTTGLVLTLTCLAFLAYDQQSIKHGLVEDVTTVSRILGSNMAAALVFSDEIDARETLQSLVAEDNVIAAGVYDLNGDLFAAYNTDQALVPDEVDLTTEGHTFSSTALRVFHPVVFDNQIVGSVYLEANLHDVTTRRARFLQIAALVLLGGIGVAGLLTAWLQRIITRPIRELSDLAWNIREHRDYTSRARVFSDDELGALGNRFNDMLEEIEFRDRALISAHDELEDRVRERTAQLEESKEEAEKATKRAEAASQAKSEFLANMSHELRTPMHGILSFAALGEQKVDTGSKEKIRTYFSRINQSGARLLNLLNDLLDLAKLESGRRDLQVKPITMGELVRSSIDEFGSLFSGRELGISISGEVDSIVLGDQIALMQVLRNILGNALKFSPEGSEINVVISKDNGVVRVSLSDRGPGIPPEETEAIFSKFVQSKITKTGAGGTGLGLAICREILEHHEGKIWAENREGGGAVFTFELPDHTEALALLPKEDAA</sequence>
<feature type="domain" description="HAMP" evidence="11">
    <location>
        <begin position="169"/>
        <end position="222"/>
    </location>
</feature>
<dbReference type="InterPro" id="IPR004358">
    <property type="entry name" value="Sig_transdc_His_kin-like_C"/>
</dbReference>
<dbReference type="PROSITE" id="PS50885">
    <property type="entry name" value="HAMP"/>
    <property type="match status" value="1"/>
</dbReference>
<evidence type="ECO:0000256" key="9">
    <source>
        <dbReference type="SAM" id="Phobius"/>
    </source>
</evidence>
<dbReference type="PROSITE" id="PS50109">
    <property type="entry name" value="HIS_KIN"/>
    <property type="match status" value="1"/>
</dbReference>
<evidence type="ECO:0000256" key="8">
    <source>
        <dbReference type="SAM" id="Coils"/>
    </source>
</evidence>
<feature type="transmembrane region" description="Helical" evidence="9">
    <location>
        <begin position="6"/>
        <end position="23"/>
    </location>
</feature>
<dbReference type="Pfam" id="PF00512">
    <property type="entry name" value="HisKA"/>
    <property type="match status" value="1"/>
</dbReference>
<comment type="subcellular location">
    <subcellularLocation>
        <location evidence="2">Membrane</location>
    </subcellularLocation>
</comment>
<keyword evidence="9" id="KW-0812">Transmembrane</keyword>
<evidence type="ECO:0000256" key="1">
    <source>
        <dbReference type="ARBA" id="ARBA00000085"/>
    </source>
</evidence>
<accession>A0A7Y2EC62</accession>
<evidence type="ECO:0000259" key="11">
    <source>
        <dbReference type="PROSITE" id="PS50885"/>
    </source>
</evidence>
<evidence type="ECO:0000256" key="6">
    <source>
        <dbReference type="ARBA" id="ARBA00022777"/>
    </source>
</evidence>
<keyword evidence="6" id="KW-0418">Kinase</keyword>
<keyword evidence="9" id="KW-0472">Membrane</keyword>
<keyword evidence="4" id="KW-0597">Phosphoprotein</keyword>
<proteinExistence type="predicted"/>
<keyword evidence="8" id="KW-0175">Coiled coil</keyword>
<dbReference type="SUPFAM" id="SSF158472">
    <property type="entry name" value="HAMP domain-like"/>
    <property type="match status" value="1"/>
</dbReference>
<dbReference type="InterPro" id="IPR005467">
    <property type="entry name" value="His_kinase_dom"/>
</dbReference>
<keyword evidence="9" id="KW-1133">Transmembrane helix</keyword>
<dbReference type="CDD" id="cd00082">
    <property type="entry name" value="HisKA"/>
    <property type="match status" value="1"/>
</dbReference>
<dbReference type="Pfam" id="PF00672">
    <property type="entry name" value="HAMP"/>
    <property type="match status" value="1"/>
</dbReference>
<dbReference type="EC" id="2.7.13.3" evidence="3"/>
<dbReference type="InterPro" id="IPR033417">
    <property type="entry name" value="CHASE8"/>
</dbReference>
<feature type="coiled-coil region" evidence="8">
    <location>
        <begin position="228"/>
        <end position="262"/>
    </location>
</feature>